<organism evidence="2 3">
    <name type="scientific">Porphyra umbilicalis</name>
    <name type="common">Purple laver</name>
    <name type="synonym">Red alga</name>
    <dbReference type="NCBI Taxonomy" id="2786"/>
    <lineage>
        <taxon>Eukaryota</taxon>
        <taxon>Rhodophyta</taxon>
        <taxon>Bangiophyceae</taxon>
        <taxon>Bangiales</taxon>
        <taxon>Bangiaceae</taxon>
        <taxon>Porphyra</taxon>
    </lineage>
</organism>
<proteinExistence type="predicted"/>
<protein>
    <submittedName>
        <fullName evidence="2">Uncharacterized protein</fullName>
    </submittedName>
</protein>
<reference evidence="2 3" key="1">
    <citation type="submission" date="2017-03" db="EMBL/GenBank/DDBJ databases">
        <title>WGS assembly of Porphyra umbilicalis.</title>
        <authorList>
            <person name="Brawley S.H."/>
            <person name="Blouin N.A."/>
            <person name="Ficko-Blean E."/>
            <person name="Wheeler G.L."/>
            <person name="Lohr M."/>
            <person name="Goodson H.V."/>
            <person name="Jenkins J.W."/>
            <person name="Blaby-Haas C.E."/>
            <person name="Helliwell K.E."/>
            <person name="Chan C."/>
            <person name="Marriage T."/>
            <person name="Bhattacharya D."/>
            <person name="Klein A.S."/>
            <person name="Badis Y."/>
            <person name="Brodie J."/>
            <person name="Cao Y."/>
            <person name="Collen J."/>
            <person name="Dittami S.M."/>
            <person name="Gachon C.M."/>
            <person name="Green B.R."/>
            <person name="Karpowicz S."/>
            <person name="Kim J.W."/>
            <person name="Kudahl U."/>
            <person name="Lin S."/>
            <person name="Michel G."/>
            <person name="Mittag M."/>
            <person name="Olson B.J."/>
            <person name="Pangilinan J."/>
            <person name="Peng Y."/>
            <person name="Qiu H."/>
            <person name="Shu S."/>
            <person name="Singer J.T."/>
            <person name="Smith A.G."/>
            <person name="Sprecher B.N."/>
            <person name="Wagner V."/>
            <person name="Wang W."/>
            <person name="Wang Z.-Y."/>
            <person name="Yan J."/>
            <person name="Yarish C."/>
            <person name="Zoeuner-Riek S."/>
            <person name="Zhuang Y."/>
            <person name="Zou Y."/>
            <person name="Lindquist E.A."/>
            <person name="Grimwood J."/>
            <person name="Barry K."/>
            <person name="Rokhsar D.S."/>
            <person name="Schmutz J."/>
            <person name="Stiller J.W."/>
            <person name="Grossman A.R."/>
            <person name="Prochnik S.E."/>
        </authorList>
    </citation>
    <scope>NUCLEOTIDE SEQUENCE [LARGE SCALE GENOMIC DNA]</scope>
    <source>
        <strain evidence="2">4086291</strain>
    </source>
</reference>
<dbReference type="AlphaFoldDB" id="A0A1X6NZ56"/>
<keyword evidence="3" id="KW-1185">Reference proteome</keyword>
<evidence type="ECO:0000313" key="3">
    <source>
        <dbReference type="Proteomes" id="UP000218209"/>
    </source>
</evidence>
<feature type="compositionally biased region" description="Gly residues" evidence="1">
    <location>
        <begin position="97"/>
        <end position="111"/>
    </location>
</feature>
<evidence type="ECO:0000313" key="2">
    <source>
        <dbReference type="EMBL" id="OSX73884.1"/>
    </source>
</evidence>
<dbReference type="Proteomes" id="UP000218209">
    <property type="component" value="Unassembled WGS sequence"/>
</dbReference>
<feature type="region of interest" description="Disordered" evidence="1">
    <location>
        <begin position="184"/>
        <end position="219"/>
    </location>
</feature>
<gene>
    <name evidence="2" type="ORF">BU14_0322s0018</name>
</gene>
<evidence type="ECO:0000256" key="1">
    <source>
        <dbReference type="SAM" id="MobiDB-lite"/>
    </source>
</evidence>
<feature type="compositionally biased region" description="Polar residues" evidence="1">
    <location>
        <begin position="298"/>
        <end position="312"/>
    </location>
</feature>
<sequence>MAGGASSPSPSATRGGSATAGGGGWPTRAPWPSCASAARQWGWGRGGVGAPGAAAAGSGGGHVGGGRPARLFGLLGGGAGAGGDGAGCGAAPAAASGDGGGGAAAAGDGGGAPPPTPPRGLVEFVWEYGAPLRGGGGEAAFAGGLARLAGTTLRRVTVRRCVGFNGGHPAVAALLAAHPRLSLTVEGRPRGGGGRAPSARSSAPRGPQQPPARRFGGVGWLPLPRERIARASRKGGTLLPRSASDASAQFGACGQHGAARCPASAAGAAAQHMGKWARASTGLGRPRALARVRPPSTGACQQPVNRLSTHTPQAPGRASAWSSCVSV</sequence>
<accession>A0A1X6NZ56</accession>
<feature type="region of interest" description="Disordered" evidence="1">
    <location>
        <begin position="92"/>
        <end position="117"/>
    </location>
</feature>
<feature type="compositionally biased region" description="Low complexity" evidence="1">
    <location>
        <begin position="196"/>
        <end position="214"/>
    </location>
</feature>
<feature type="region of interest" description="Disordered" evidence="1">
    <location>
        <begin position="1"/>
        <end position="39"/>
    </location>
</feature>
<dbReference type="EMBL" id="KV918974">
    <property type="protein sequence ID" value="OSX73884.1"/>
    <property type="molecule type" value="Genomic_DNA"/>
</dbReference>
<feature type="region of interest" description="Disordered" evidence="1">
    <location>
        <begin position="293"/>
        <end position="322"/>
    </location>
</feature>
<feature type="compositionally biased region" description="Low complexity" evidence="1">
    <location>
        <begin position="1"/>
        <end position="17"/>
    </location>
</feature>
<name>A0A1X6NZ56_PORUM</name>